<feature type="binding site" evidence="11">
    <location>
        <begin position="7"/>
        <end position="17"/>
    </location>
    <ligand>
        <name>ATP</name>
        <dbReference type="ChEBI" id="CHEBI:30616"/>
    </ligand>
</feature>
<keyword evidence="4 11" id="KW-0547">Nucleotide-binding</keyword>
<comment type="pathway">
    <text evidence="1 11">Purine metabolism; 7-cyano-7-deazaguanine biosynthesis.</text>
</comment>
<dbReference type="PIRSF" id="PIRSF006293">
    <property type="entry name" value="ExsB"/>
    <property type="match status" value="1"/>
</dbReference>
<proteinExistence type="inferred from homology"/>
<dbReference type="NCBIfam" id="TIGR00364">
    <property type="entry name" value="7-cyano-7-deazaguanine synthase QueC"/>
    <property type="match status" value="1"/>
</dbReference>
<evidence type="ECO:0000256" key="3">
    <source>
        <dbReference type="ARBA" id="ARBA00022723"/>
    </source>
</evidence>
<evidence type="ECO:0000313" key="13">
    <source>
        <dbReference type="Proteomes" id="UP000619838"/>
    </source>
</evidence>
<evidence type="ECO:0000256" key="4">
    <source>
        <dbReference type="ARBA" id="ARBA00022741"/>
    </source>
</evidence>
<comment type="cofactor">
    <cofactor evidence="11">
        <name>Zn(2+)</name>
        <dbReference type="ChEBI" id="CHEBI:29105"/>
    </cofactor>
    <text evidence="11">Binds 1 zinc ion per subunit.</text>
</comment>
<accession>A0ABR9XTT9</accession>
<keyword evidence="3 11" id="KW-0479">Metal-binding</keyword>
<name>A0ABR9XTT9_9CHLB</name>
<comment type="similarity">
    <text evidence="8 11">Belongs to the QueC family.</text>
</comment>
<keyword evidence="2 11" id="KW-0436">Ligase</keyword>
<evidence type="ECO:0000256" key="10">
    <source>
        <dbReference type="ARBA" id="ARBA00047890"/>
    </source>
</evidence>
<evidence type="ECO:0000256" key="6">
    <source>
        <dbReference type="ARBA" id="ARBA00022833"/>
    </source>
</evidence>
<keyword evidence="7 11" id="KW-0067">ATP-binding</keyword>
<dbReference type="PANTHER" id="PTHR42914:SF1">
    <property type="entry name" value="7-CYANO-7-DEAZAGUANINE SYNTHASE"/>
    <property type="match status" value="1"/>
</dbReference>
<dbReference type="EC" id="6.3.4.20" evidence="9 11"/>
<dbReference type="PANTHER" id="PTHR42914">
    <property type="entry name" value="7-CYANO-7-DEAZAGUANINE SYNTHASE"/>
    <property type="match status" value="1"/>
</dbReference>
<feature type="binding site" evidence="11">
    <location>
        <position position="187"/>
    </location>
    <ligand>
        <name>Zn(2+)</name>
        <dbReference type="ChEBI" id="CHEBI:29105"/>
    </ligand>
</feature>
<dbReference type="Pfam" id="PF06508">
    <property type="entry name" value="QueC"/>
    <property type="match status" value="1"/>
</dbReference>
<evidence type="ECO:0000256" key="11">
    <source>
        <dbReference type="HAMAP-Rule" id="MF_01633"/>
    </source>
</evidence>
<dbReference type="RefSeq" id="WP_175187552.1">
    <property type="nucleotide sequence ID" value="NZ_JABVZQ010000011.1"/>
</dbReference>
<evidence type="ECO:0000256" key="2">
    <source>
        <dbReference type="ARBA" id="ARBA00022598"/>
    </source>
</evidence>
<evidence type="ECO:0000256" key="7">
    <source>
        <dbReference type="ARBA" id="ARBA00022840"/>
    </source>
</evidence>
<dbReference type="CDD" id="cd01995">
    <property type="entry name" value="QueC-like"/>
    <property type="match status" value="1"/>
</dbReference>
<keyword evidence="5 11" id="KW-0671">Queuosine biosynthesis</keyword>
<feature type="binding site" evidence="11">
    <location>
        <position position="201"/>
    </location>
    <ligand>
        <name>Zn(2+)</name>
        <dbReference type="ChEBI" id="CHEBI:29105"/>
    </ligand>
</feature>
<evidence type="ECO:0000256" key="9">
    <source>
        <dbReference type="ARBA" id="ARBA00039149"/>
    </source>
</evidence>
<protein>
    <recommendedName>
        <fullName evidence="9 11">7-cyano-7-deazaguanine synthase</fullName>
        <ecNumber evidence="9 11">6.3.4.20</ecNumber>
    </recommendedName>
    <alternativeName>
        <fullName evidence="11">7-cyano-7-carbaguanine synthase</fullName>
    </alternativeName>
    <alternativeName>
        <fullName evidence="11">PreQ(0) synthase</fullName>
    </alternativeName>
    <alternativeName>
        <fullName evidence="11">Queuosine biosynthesis protein QueC</fullName>
    </alternativeName>
</protein>
<comment type="function">
    <text evidence="11">Catalyzes the ATP-dependent conversion of 7-carboxy-7-deazaguanine (CDG) to 7-cyano-7-deazaguanine (preQ(0)).</text>
</comment>
<reference evidence="12 13" key="1">
    <citation type="journal article" date="2020" name="Microorganisms">
        <title>Simultaneous Genome Sequencing of Prosthecochloris ethylica and Desulfuromonas acetoxidans within a Syntrophic Mixture Reveals Unique Pili and Protein Interactions.</title>
        <authorList>
            <person name="Kyndt J.A."/>
            <person name="Van Beeumen J.J."/>
            <person name="Meyer T.E."/>
        </authorList>
    </citation>
    <scope>NUCLEOTIDE SEQUENCE [LARGE SCALE GENOMIC DNA]</scope>
    <source>
        <strain evidence="12 13">N3</strain>
    </source>
</reference>
<sequence length="226" mass="24873">MKSVVLLSGGMDSLVALAEAHALGSDIGLMHVNYGQRTRQKELEAFRLIARHYGISRTLEVDADYLSLIGGSSLTDLSIPVDQADLEGSSIPTSYVPFRNASFLSMAVGWAEVTGAGRIYIGAVEEDSSGYPDCRKVFYDAFNRVIELGTRPETSIVIETPLIDMQKSDIVRRGSELGVPFELSWSCYRSEGRACGVCDSCARRLRAFEIAGLDDPIEYEQRPSYR</sequence>
<evidence type="ECO:0000256" key="8">
    <source>
        <dbReference type="ARBA" id="ARBA00037993"/>
    </source>
</evidence>
<comment type="catalytic activity">
    <reaction evidence="10 11">
        <text>7-carboxy-7-carbaguanine + NH4(+) + 2 ATP = 7-cyano-7-carbaguanine + 2 AMP + 2 diphosphate + 2 H(+)</text>
        <dbReference type="Rhea" id="RHEA:27982"/>
        <dbReference type="ChEBI" id="CHEBI:15378"/>
        <dbReference type="ChEBI" id="CHEBI:28938"/>
        <dbReference type="ChEBI" id="CHEBI:30616"/>
        <dbReference type="ChEBI" id="CHEBI:33019"/>
        <dbReference type="ChEBI" id="CHEBI:45075"/>
        <dbReference type="ChEBI" id="CHEBI:61036"/>
        <dbReference type="ChEBI" id="CHEBI:456215"/>
        <dbReference type="EC" id="6.3.4.20"/>
    </reaction>
</comment>
<evidence type="ECO:0000256" key="5">
    <source>
        <dbReference type="ARBA" id="ARBA00022785"/>
    </source>
</evidence>
<keyword evidence="13" id="KW-1185">Reference proteome</keyword>
<dbReference type="HAMAP" id="MF_01633">
    <property type="entry name" value="QueC"/>
    <property type="match status" value="1"/>
</dbReference>
<dbReference type="InterPro" id="IPR018317">
    <property type="entry name" value="QueC"/>
</dbReference>
<keyword evidence="6 11" id="KW-0862">Zinc</keyword>
<evidence type="ECO:0000256" key="1">
    <source>
        <dbReference type="ARBA" id="ARBA00005061"/>
    </source>
</evidence>
<dbReference type="InterPro" id="IPR014729">
    <property type="entry name" value="Rossmann-like_a/b/a_fold"/>
</dbReference>
<dbReference type="Gene3D" id="3.40.50.620">
    <property type="entry name" value="HUPs"/>
    <property type="match status" value="1"/>
</dbReference>
<evidence type="ECO:0000313" key="12">
    <source>
        <dbReference type="EMBL" id="MBF0637379.1"/>
    </source>
</evidence>
<gene>
    <name evidence="11 12" type="primary">queC</name>
    <name evidence="12" type="ORF">INT08_09400</name>
</gene>
<organism evidence="12 13">
    <name type="scientific">Prosthecochloris ethylica</name>
    <dbReference type="NCBI Taxonomy" id="2743976"/>
    <lineage>
        <taxon>Bacteria</taxon>
        <taxon>Pseudomonadati</taxon>
        <taxon>Chlorobiota</taxon>
        <taxon>Chlorobiia</taxon>
        <taxon>Chlorobiales</taxon>
        <taxon>Chlorobiaceae</taxon>
        <taxon>Prosthecochloris</taxon>
    </lineage>
</organism>
<feature type="binding site" evidence="11">
    <location>
        <position position="195"/>
    </location>
    <ligand>
        <name>Zn(2+)</name>
        <dbReference type="ChEBI" id="CHEBI:29105"/>
    </ligand>
</feature>
<feature type="binding site" evidence="11">
    <location>
        <position position="198"/>
    </location>
    <ligand>
        <name>Zn(2+)</name>
        <dbReference type="ChEBI" id="CHEBI:29105"/>
    </ligand>
</feature>
<dbReference type="SUPFAM" id="SSF52402">
    <property type="entry name" value="Adenine nucleotide alpha hydrolases-like"/>
    <property type="match status" value="1"/>
</dbReference>
<comment type="caution">
    <text evidence="12">The sequence shown here is derived from an EMBL/GenBank/DDBJ whole genome shotgun (WGS) entry which is preliminary data.</text>
</comment>
<dbReference type="Proteomes" id="UP000619838">
    <property type="component" value="Unassembled WGS sequence"/>
</dbReference>
<dbReference type="EMBL" id="JADGII010000019">
    <property type="protein sequence ID" value="MBF0637379.1"/>
    <property type="molecule type" value="Genomic_DNA"/>
</dbReference>